<keyword evidence="7" id="KW-1185">Reference proteome</keyword>
<evidence type="ECO:0000256" key="1">
    <source>
        <dbReference type="ARBA" id="ARBA00022614"/>
    </source>
</evidence>
<dbReference type="InterPro" id="IPR032675">
    <property type="entry name" value="LRR_dom_sf"/>
</dbReference>
<dbReference type="Pfam" id="PF00069">
    <property type="entry name" value="Pkinase"/>
    <property type="match status" value="1"/>
</dbReference>
<dbReference type="PROSITE" id="PS50011">
    <property type="entry name" value="PROTEIN_KINASE_DOM"/>
    <property type="match status" value="1"/>
</dbReference>
<dbReference type="EMBL" id="KK583328">
    <property type="protein sequence ID" value="KDO19977.1"/>
    <property type="molecule type" value="Genomic_DNA"/>
</dbReference>
<dbReference type="STRING" id="695850.A0A067BZG2"/>
<dbReference type="RefSeq" id="XP_012209347.1">
    <property type="nucleotide sequence ID" value="XM_012353957.1"/>
</dbReference>
<feature type="domain" description="Protein kinase" evidence="5">
    <location>
        <begin position="343"/>
        <end position="602"/>
    </location>
</feature>
<dbReference type="SUPFAM" id="SSF52058">
    <property type="entry name" value="L domain-like"/>
    <property type="match status" value="1"/>
</dbReference>
<dbReference type="PROSITE" id="PS51450">
    <property type="entry name" value="LRR"/>
    <property type="match status" value="1"/>
</dbReference>
<evidence type="ECO:0000259" key="5">
    <source>
        <dbReference type="PROSITE" id="PS50011"/>
    </source>
</evidence>
<dbReference type="GO" id="GO:0005524">
    <property type="term" value="F:ATP binding"/>
    <property type="evidence" value="ECO:0007669"/>
    <property type="project" value="InterPro"/>
</dbReference>
<reference evidence="6 7" key="1">
    <citation type="journal article" date="2013" name="PLoS Genet.">
        <title>Distinctive expansion of potential virulence genes in the genome of the oomycete fish pathogen Saprolegnia parasitica.</title>
        <authorList>
            <person name="Jiang R.H."/>
            <person name="de Bruijn I."/>
            <person name="Haas B.J."/>
            <person name="Belmonte R."/>
            <person name="Lobach L."/>
            <person name="Christie J."/>
            <person name="van den Ackerveken G."/>
            <person name="Bottin A."/>
            <person name="Bulone V."/>
            <person name="Diaz-Moreno S.M."/>
            <person name="Dumas B."/>
            <person name="Fan L."/>
            <person name="Gaulin E."/>
            <person name="Govers F."/>
            <person name="Grenville-Briggs L.J."/>
            <person name="Horner N.R."/>
            <person name="Levin J.Z."/>
            <person name="Mammella M."/>
            <person name="Meijer H.J."/>
            <person name="Morris P."/>
            <person name="Nusbaum C."/>
            <person name="Oome S."/>
            <person name="Phillips A.J."/>
            <person name="van Rooyen D."/>
            <person name="Rzeszutek E."/>
            <person name="Saraiva M."/>
            <person name="Secombes C.J."/>
            <person name="Seidl M.F."/>
            <person name="Snel B."/>
            <person name="Stassen J.H."/>
            <person name="Sykes S."/>
            <person name="Tripathy S."/>
            <person name="van den Berg H."/>
            <person name="Vega-Arreguin J.C."/>
            <person name="Wawra S."/>
            <person name="Young S.K."/>
            <person name="Zeng Q."/>
            <person name="Dieguez-Uribeondo J."/>
            <person name="Russ C."/>
            <person name="Tyler B.M."/>
            <person name="van West P."/>
        </authorList>
    </citation>
    <scope>NUCLEOTIDE SEQUENCE [LARGE SCALE GENOMIC DNA]</scope>
    <source>
        <strain evidence="6 7">CBS 223.65</strain>
    </source>
</reference>
<dbReference type="Gene3D" id="3.80.10.10">
    <property type="entry name" value="Ribonuclease Inhibitor"/>
    <property type="match status" value="1"/>
</dbReference>
<evidence type="ECO:0000256" key="3">
    <source>
        <dbReference type="SAM" id="Phobius"/>
    </source>
</evidence>
<dbReference type="InterPro" id="IPR008271">
    <property type="entry name" value="Ser/Thr_kinase_AS"/>
</dbReference>
<keyword evidence="3" id="KW-0472">Membrane</keyword>
<dbReference type="VEuPathDB" id="FungiDB:SPRG_13082"/>
<keyword evidence="3" id="KW-0812">Transmembrane</keyword>
<dbReference type="PANTHER" id="PTHR44329:SF214">
    <property type="entry name" value="PROTEIN KINASE DOMAIN-CONTAINING PROTEIN"/>
    <property type="match status" value="1"/>
</dbReference>
<dbReference type="InterPro" id="IPR051681">
    <property type="entry name" value="Ser/Thr_Kinases-Pseudokinases"/>
</dbReference>
<dbReference type="SUPFAM" id="SSF56112">
    <property type="entry name" value="Protein kinase-like (PK-like)"/>
    <property type="match status" value="1"/>
</dbReference>
<proteinExistence type="predicted"/>
<dbReference type="GeneID" id="24134988"/>
<dbReference type="Gene3D" id="1.10.510.10">
    <property type="entry name" value="Transferase(Phosphotransferase) domain 1"/>
    <property type="match status" value="1"/>
</dbReference>
<dbReference type="PRINTS" id="PR00109">
    <property type="entry name" value="TYRKINASE"/>
</dbReference>
<dbReference type="OMA" id="PIVVFAW"/>
<keyword evidence="4" id="KW-0732">Signal</keyword>
<dbReference type="InterPro" id="IPR001611">
    <property type="entry name" value="Leu-rich_rpt"/>
</dbReference>
<sequence length="636" mass="69140">MLISLLHLVALVVAADACAFGGFDATATFVGCPADIKPHVLYCIVDSHCKLLKTYNASALRLSSSLDPSSPARYQLTVSYPIQRVADEPGVKIDFQLRVENASIRQIDDLSAVNNLKTLYIYNNNNAALSVAHTKLPMSLHELTLSGAQIQALPNAARLTGLTYLNVFNNNITRLEHLDLRNVTTFSAGLNQISTFINVSLGSGLTYFDLTNNRITDFVVDPTTYGALRQARTLSLDVIDVSSTCKSPNKVLPLSAHANVCVTPGSMLASSTENSTALGGAAIAGIVAGAVALVGLCLALFVQRRRRLISKGGALDQTEATDSEHPVFSLDSLALLRLDHQSLAAIKFVAEGAYGQVWLGTYEGNPVALKRLLSGATSQSAIATFVDEILLASKLESLYVVQLIGASWRIPAELQMVLEWMDRGDLRSVLEATDDTSFLWDEKIQLMLSVAEGLVYLHSMFVIHRDLKSRNVLLDTVKGAKLTDFGVSKEMTTETMTVGVGTYRWMAPEVLQENHYTTSADVYSFGILISELCTHHIPYTDKQTERGNPLVDTAIINRVIQGTLQPTFGASSPTWVVELANDCIALTADDRPTAIQVAHRIRKKTGNKSCSCKGMDRLRPQLMLIDVITIPKGMKP</sequence>
<dbReference type="PROSITE" id="PS00108">
    <property type="entry name" value="PROTEIN_KINASE_ST"/>
    <property type="match status" value="1"/>
</dbReference>
<dbReference type="OrthoDB" id="346907at2759"/>
<protein>
    <submittedName>
        <fullName evidence="6">TKL protein kinase</fullName>
    </submittedName>
</protein>
<accession>A0A067BZG2</accession>
<dbReference type="PANTHER" id="PTHR44329">
    <property type="entry name" value="SERINE/THREONINE-PROTEIN KINASE TNNI3K-RELATED"/>
    <property type="match status" value="1"/>
</dbReference>
<evidence type="ECO:0000313" key="6">
    <source>
        <dbReference type="EMBL" id="KDO19977.1"/>
    </source>
</evidence>
<feature type="transmembrane region" description="Helical" evidence="3">
    <location>
        <begin position="277"/>
        <end position="302"/>
    </location>
</feature>
<organism evidence="6 7">
    <name type="scientific">Saprolegnia parasitica (strain CBS 223.65)</name>
    <dbReference type="NCBI Taxonomy" id="695850"/>
    <lineage>
        <taxon>Eukaryota</taxon>
        <taxon>Sar</taxon>
        <taxon>Stramenopiles</taxon>
        <taxon>Oomycota</taxon>
        <taxon>Saprolegniomycetes</taxon>
        <taxon>Saprolegniales</taxon>
        <taxon>Saprolegniaceae</taxon>
        <taxon>Saprolegnia</taxon>
    </lineage>
</organism>
<dbReference type="InterPro" id="IPR000719">
    <property type="entry name" value="Prot_kinase_dom"/>
</dbReference>
<dbReference type="InterPro" id="IPR001245">
    <property type="entry name" value="Ser-Thr/Tyr_kinase_cat_dom"/>
</dbReference>
<dbReference type="KEGG" id="spar:SPRG_13082"/>
<evidence type="ECO:0000313" key="7">
    <source>
        <dbReference type="Proteomes" id="UP000030745"/>
    </source>
</evidence>
<evidence type="ECO:0000256" key="4">
    <source>
        <dbReference type="SAM" id="SignalP"/>
    </source>
</evidence>
<keyword evidence="1" id="KW-0433">Leucine-rich repeat</keyword>
<keyword evidence="2" id="KW-0677">Repeat</keyword>
<evidence type="ECO:0000256" key="2">
    <source>
        <dbReference type="ARBA" id="ARBA00022737"/>
    </source>
</evidence>
<keyword evidence="6" id="KW-0808">Transferase</keyword>
<feature type="chain" id="PRO_5001633933" evidence="4">
    <location>
        <begin position="18"/>
        <end position="636"/>
    </location>
</feature>
<dbReference type="SMART" id="SM00220">
    <property type="entry name" value="S_TKc"/>
    <property type="match status" value="1"/>
</dbReference>
<keyword evidence="3" id="KW-1133">Transmembrane helix</keyword>
<dbReference type="InterPro" id="IPR011009">
    <property type="entry name" value="Kinase-like_dom_sf"/>
</dbReference>
<feature type="signal peptide" evidence="4">
    <location>
        <begin position="1"/>
        <end position="17"/>
    </location>
</feature>
<gene>
    <name evidence="6" type="ORF">SPRG_13082</name>
</gene>
<dbReference type="GO" id="GO:0004674">
    <property type="term" value="F:protein serine/threonine kinase activity"/>
    <property type="evidence" value="ECO:0007669"/>
    <property type="project" value="TreeGrafter"/>
</dbReference>
<dbReference type="Proteomes" id="UP000030745">
    <property type="component" value="Unassembled WGS sequence"/>
</dbReference>
<dbReference type="AlphaFoldDB" id="A0A067BZG2"/>
<name>A0A067BZG2_SAPPC</name>
<keyword evidence="6" id="KW-0418">Kinase</keyword>